<evidence type="ECO:0000259" key="2">
    <source>
        <dbReference type="Pfam" id="PF10979"/>
    </source>
</evidence>
<reference evidence="4 5" key="1">
    <citation type="journal article" date="2019" name="Environ. Microbiol.">
        <title>The phytopathogenic nature of Dickeya aquatica 174/2 and the dynamic early evolution of Dickeya pathogenicity.</title>
        <authorList>
            <person name="Duprey A."/>
            <person name="Taib N."/>
            <person name="Leonard S."/>
            <person name="Garin T."/>
            <person name="Flandrois J.P."/>
            <person name="Nasser W."/>
            <person name="Brochier-Armanet C."/>
            <person name="Reverchon S."/>
        </authorList>
    </citation>
    <scope>NUCLEOTIDE SEQUENCE [LARGE SCALE GENOMIC DNA]</scope>
    <source>
        <strain evidence="4 5">NCPPB 569</strain>
    </source>
</reference>
<dbReference type="EMBL" id="CP042220">
    <property type="protein sequence ID" value="QDX30991.1"/>
    <property type="molecule type" value="Genomic_DNA"/>
</dbReference>
<evidence type="ECO:0000313" key="5">
    <source>
        <dbReference type="Proteomes" id="UP000320591"/>
    </source>
</evidence>
<dbReference type="OrthoDB" id="7275531at2"/>
<protein>
    <submittedName>
        <fullName evidence="4">DUF2786 domain-containing protein</fullName>
    </submittedName>
</protein>
<keyword evidence="5" id="KW-1185">Reference proteome</keyword>
<gene>
    <name evidence="4" type="ORF">Dpoa569_0002948</name>
</gene>
<sequence>MANVANDLSQIRSRIRKLMALGSRNNNAHESGRALRLAQKLMQRHGITDDDLSIDAINEREYRQLPSNAHTLPAWLHGLASVVCMATECRCWFDSYTVTGSNGHRRQRRSLHFYGFEQRPEIAVYIFAVLCRQLRHATATHMKSQSRLKLQTRRNRADQFREGYISGVWVVLESVVHPQQHDLLLQRWLNRRFDGEFRQATSRQARACRGDRRAKLAGYLAGRNAELNQAINKADSSSSPNGICLPGGPHGE</sequence>
<dbReference type="InterPro" id="IPR055592">
    <property type="entry name" value="DUF7168"/>
</dbReference>
<accession>A0A5B8I9P5</accession>
<feature type="domain" description="DUF7168" evidence="3">
    <location>
        <begin position="68"/>
        <end position="204"/>
    </location>
</feature>
<proteinExistence type="predicted"/>
<evidence type="ECO:0000259" key="3">
    <source>
        <dbReference type="Pfam" id="PF23771"/>
    </source>
</evidence>
<evidence type="ECO:0000256" key="1">
    <source>
        <dbReference type="SAM" id="MobiDB-lite"/>
    </source>
</evidence>
<feature type="region of interest" description="Disordered" evidence="1">
    <location>
        <begin position="233"/>
        <end position="252"/>
    </location>
</feature>
<organism evidence="4 5">
    <name type="scientific">Dickeya poaceiphila</name>
    <dbReference type="NCBI Taxonomy" id="568768"/>
    <lineage>
        <taxon>Bacteria</taxon>
        <taxon>Pseudomonadati</taxon>
        <taxon>Pseudomonadota</taxon>
        <taxon>Gammaproteobacteria</taxon>
        <taxon>Enterobacterales</taxon>
        <taxon>Pectobacteriaceae</taxon>
        <taxon>Dickeya</taxon>
    </lineage>
</organism>
<name>A0A5B8I9P5_9GAMM</name>
<feature type="domain" description="DUF2786" evidence="2">
    <location>
        <begin position="11"/>
        <end position="48"/>
    </location>
</feature>
<dbReference type="Proteomes" id="UP000320591">
    <property type="component" value="Chromosome"/>
</dbReference>
<dbReference type="RefSeq" id="WP_042868975.1">
    <property type="nucleotide sequence ID" value="NZ_CM001975.1"/>
</dbReference>
<dbReference type="InterPro" id="IPR016868">
    <property type="entry name" value="Phage_B3_Orf5"/>
</dbReference>
<dbReference type="Pfam" id="PF23771">
    <property type="entry name" value="DUF7168"/>
    <property type="match status" value="1"/>
</dbReference>
<dbReference type="STRING" id="568768.GCA_000406125_00902"/>
<dbReference type="KEGG" id="dic:Dpoa569_0002948"/>
<dbReference type="InterPro" id="IPR024498">
    <property type="entry name" value="DUF2786"/>
</dbReference>
<dbReference type="AlphaFoldDB" id="A0A5B8I9P5"/>
<evidence type="ECO:0000313" key="4">
    <source>
        <dbReference type="EMBL" id="QDX30991.1"/>
    </source>
</evidence>
<dbReference type="Pfam" id="PF10979">
    <property type="entry name" value="DUF2786"/>
    <property type="match status" value="1"/>
</dbReference>
<dbReference type="PIRSF" id="PIRSF028111">
    <property type="entry name" value="UCP028111"/>
    <property type="match status" value="1"/>
</dbReference>